<feature type="transmembrane region" description="Helical" evidence="1">
    <location>
        <begin position="12"/>
        <end position="31"/>
    </location>
</feature>
<organism evidence="3">
    <name type="scientific">Brugia malayi</name>
    <name type="common">Filarial nematode worm</name>
    <dbReference type="NCBI Taxonomy" id="6279"/>
    <lineage>
        <taxon>Eukaryota</taxon>
        <taxon>Metazoa</taxon>
        <taxon>Ecdysozoa</taxon>
        <taxon>Nematoda</taxon>
        <taxon>Chromadorea</taxon>
        <taxon>Rhabditida</taxon>
        <taxon>Spirurina</taxon>
        <taxon>Spiruromorpha</taxon>
        <taxon>Filarioidea</taxon>
        <taxon>Onchocercidae</taxon>
        <taxon>Brugia</taxon>
    </lineage>
</organism>
<dbReference type="PROSITE" id="PS51788">
    <property type="entry name" value="CULT"/>
    <property type="match status" value="1"/>
</dbReference>
<dbReference type="WormBase" id="Bm5297">
    <property type="protein sequence ID" value="BM44124"/>
    <property type="gene ID" value="WBGene00225558"/>
</dbReference>
<proteinExistence type="predicted"/>
<gene>
    <name evidence="3 4" type="ORF">Bm5297</name>
    <name evidence="3" type="ORF">BM_Bm5297</name>
</gene>
<feature type="domain" description="CULT" evidence="2">
    <location>
        <begin position="33"/>
        <end position="154"/>
    </location>
</feature>
<dbReference type="AlphaFoldDB" id="A0A0H5S7U3"/>
<protein>
    <submittedName>
        <fullName evidence="3">Bm5297</fullName>
    </submittedName>
</protein>
<keyword evidence="1" id="KW-0472">Membrane</keyword>
<dbReference type="Gene3D" id="2.170.150.20">
    <property type="entry name" value="Peptide methionine sulfoxide reductase"/>
    <property type="match status" value="1"/>
</dbReference>
<keyword evidence="1" id="KW-0812">Transmembrane</keyword>
<evidence type="ECO:0000313" key="4">
    <source>
        <dbReference type="WormBase" id="Bm5297"/>
    </source>
</evidence>
<dbReference type="CDD" id="cd15777">
    <property type="entry name" value="CRBN_C_like"/>
    <property type="match status" value="1"/>
</dbReference>
<reference evidence="3" key="1">
    <citation type="journal article" date="2007" name="Science">
        <title>Draft genome of the filarial nematode parasite Brugia malayi.</title>
        <authorList>
            <person name="Ghedin E."/>
            <person name="Wang S."/>
            <person name="Spiro D."/>
            <person name="Caler E."/>
            <person name="Zhao Q."/>
            <person name="Crabtree J."/>
            <person name="Allen J.E."/>
            <person name="Delcher A.L."/>
            <person name="Guiliano D.B."/>
            <person name="Miranda-Saavedra D."/>
            <person name="Angiuoli S.V."/>
            <person name="Creasy T."/>
            <person name="Amedeo P."/>
            <person name="Haas B."/>
            <person name="El-Sayed N.M."/>
            <person name="Wortman J.R."/>
            <person name="Feldblyum T."/>
            <person name="Tallon L."/>
            <person name="Schatz M."/>
            <person name="Shumway M."/>
            <person name="Koo H."/>
            <person name="Salzberg S.L."/>
            <person name="Schobel S."/>
            <person name="Pertea M."/>
            <person name="Pop M."/>
            <person name="White O."/>
            <person name="Barton G.J."/>
            <person name="Carlow C.K."/>
            <person name="Crawford M.J."/>
            <person name="Daub J."/>
            <person name="Dimmic M.W."/>
            <person name="Estes C.F."/>
            <person name="Foster J.M."/>
            <person name="Ganatra M."/>
            <person name="Gregory W.F."/>
            <person name="Johnson N.M."/>
            <person name="Jin J."/>
            <person name="Komuniecki R."/>
            <person name="Korf I."/>
            <person name="Kumar S."/>
            <person name="Laney S."/>
            <person name="Li B.W."/>
            <person name="Li W."/>
            <person name="Lindblom T.H."/>
            <person name="Lustigman S."/>
            <person name="Ma D."/>
            <person name="Maina C.V."/>
            <person name="Martin D.M."/>
            <person name="McCarter J.P."/>
            <person name="McReynolds L."/>
            <person name="Mitreva M."/>
            <person name="Nutman T.B."/>
            <person name="Parkinson J."/>
            <person name="Peregrin-Alvarez J.M."/>
            <person name="Poole C."/>
            <person name="Ren Q."/>
            <person name="Saunders L."/>
            <person name="Sluder A.E."/>
            <person name="Smith K."/>
            <person name="Stanke M."/>
            <person name="Unnasch T.R."/>
            <person name="Ware J."/>
            <person name="Wei A.D."/>
            <person name="Weil G."/>
            <person name="Williams D.J."/>
            <person name="Zhang Y."/>
            <person name="Williams S.A."/>
            <person name="Fraser-Liggett C."/>
            <person name="Slatko B."/>
            <person name="Blaxter M.L."/>
            <person name="Scott A.L."/>
        </authorList>
    </citation>
    <scope>NUCLEOTIDE SEQUENCE</scope>
    <source>
        <strain evidence="3">FR3</strain>
    </source>
</reference>
<evidence type="ECO:0000259" key="2">
    <source>
        <dbReference type="PROSITE" id="PS51788"/>
    </source>
</evidence>
<evidence type="ECO:0000313" key="3">
    <source>
        <dbReference type="EMBL" id="CRZ24778.1"/>
    </source>
</evidence>
<dbReference type="EMBL" id="LN856986">
    <property type="protein sequence ID" value="CRZ24778.1"/>
    <property type="molecule type" value="Genomic_DNA"/>
</dbReference>
<accession>A0A0H5S7U3</accession>
<dbReference type="OMA" id="GIRFHIF"/>
<name>A0A0H5S7U3_BRUMA</name>
<keyword evidence="1" id="KW-1133">Transmembrane helix</keyword>
<reference evidence="3" key="2">
    <citation type="submission" date="2012-12" db="EMBL/GenBank/DDBJ databases">
        <authorList>
            <person name="Gao Y.W."/>
            <person name="Fan S.T."/>
            <person name="Sun H.T."/>
            <person name="Wang Z."/>
            <person name="Gao X.L."/>
            <person name="Li Y.G."/>
            <person name="Wang T.C."/>
            <person name="Zhang K."/>
            <person name="Xu W.W."/>
            <person name="Yu Z.J."/>
            <person name="Xia X.Z."/>
        </authorList>
    </citation>
    <scope>NUCLEOTIDE SEQUENCE</scope>
    <source>
        <strain evidence="3">FR3</strain>
    </source>
</reference>
<dbReference type="InterPro" id="IPR034750">
    <property type="entry name" value="CULT"/>
</dbReference>
<evidence type="ECO:0000256" key="1">
    <source>
        <dbReference type="SAM" id="Phobius"/>
    </source>
</evidence>
<sequence length="201" mass="23222">MQERRQQFESQYIGYMYLLWLMWCFMLATPAESVALLCRNCGHEIVEGSTLTSEKSVKAIRSYNMTILGRSQLVQVFENAVPEKFDVITASTAELRLAGKPFLADTWWPNYEWTVCVCPSCGFHLGWYFQSGNIQSKLHKSFFGLVLDYLISEEYVDLLTWLGRAGQDGHFGTLTSMNRPVFRTWSESYETDKGLDLLFSW</sequence>